<keyword evidence="9" id="KW-0969">Cilium</keyword>
<evidence type="ECO:0000256" key="6">
    <source>
        <dbReference type="ARBA" id="ARBA00022840"/>
    </source>
</evidence>
<dbReference type="GO" id="GO:0003777">
    <property type="term" value="F:microtubule motor activity"/>
    <property type="evidence" value="ECO:0007669"/>
    <property type="project" value="InterPro"/>
</dbReference>
<dbReference type="InterPro" id="IPR001752">
    <property type="entry name" value="Kinesin_motor_dom"/>
</dbReference>
<dbReference type="InterPro" id="IPR027640">
    <property type="entry name" value="Kinesin-like_fam"/>
</dbReference>
<dbReference type="GO" id="GO:0007018">
    <property type="term" value="P:microtubule-based movement"/>
    <property type="evidence" value="ECO:0007669"/>
    <property type="project" value="InterPro"/>
</dbReference>
<dbReference type="SUPFAM" id="SSF52540">
    <property type="entry name" value="P-loop containing nucleoside triphosphate hydrolases"/>
    <property type="match status" value="1"/>
</dbReference>
<feature type="domain" description="Kinesin motor" evidence="19">
    <location>
        <begin position="7"/>
        <end position="341"/>
    </location>
</feature>
<evidence type="ECO:0000256" key="9">
    <source>
        <dbReference type="ARBA" id="ARBA00023069"/>
    </source>
</evidence>
<comment type="caution">
    <text evidence="20">The sequence shown here is derived from an EMBL/GenBank/DDBJ whole genome shotgun (WGS) entry which is preliminary data.</text>
</comment>
<keyword evidence="5 15" id="KW-0547">Nucleotide-binding</keyword>
<keyword evidence="6 15" id="KW-0067">ATP-binding</keyword>
<keyword evidence="4 16" id="KW-0493">Microtubule</keyword>
<comment type="subcellular location">
    <subcellularLocation>
        <location evidence="1">Cytoplasm</location>
        <location evidence="1">Cytoskeleton</location>
        <location evidence="1">Flagellum axoneme</location>
    </subcellularLocation>
</comment>
<sequence length="802" mass="90069">MDAVEKRVHTFVRVKPTEDFAQDMIKFGPDNKSIDIYLKKDSRKGVVNNKQTDWSFHLDGVLHHTSQELAYDTVARKLVAEALIGYNGTIMCYGQTGAGKTYTMTGASAEYQHRGIIPRALQQVFKASAHSIEPCVTVRISYLEIYNETLGDLLASVRSSGASDAPMAVLDCPQGVYVKGLSIHSVSHEEDALNLLFEGETNRVIAEHTLNKNSSRSHCIFTIYIESCFRLFSDVKRVTSKINLIDLAGSERLSKTGSEGQVLKEATYINKSLSFLEQIVIALADPKREHIPFRQSKLTHVLKDSLGGNCNTVLVTNICGEAMHLEETFLPTRVVEHWPRLPREVVEFPSLEALQGTVKALEKEISLLKQELAMHDSLVSRSVVSHDPLTDIQLAQIKSQVQKYLKGTTDEIDIVSIRQVQEVFKQFKLSVSQQEHEVEARLRSKYILVDKTDFAAVAAVQKVMAAAGAWPTIHLRHSNPPAEKRIASSSQLFPVESKVNVSHLKHQKEGIRSSLSGRHLDGLLPSKSQVIPTKDLDVKEGARNQDTTHLTAELSQAAPQEDSQQPSSPPPKPVAFEQFKKECGSELSRIFKENKSILLARKKRSSTIAQRINSIKHEMESIQQALQAQQQQQQGEYVDEKGQTIIDEKEFLLITKLKDLKTEYRSAYAELQDLKAEIQYCQHLVDQCRTKLISEFEVWYSESFLIPRDLQEALKPGGNIRPGMIPINRVMCLEEDEQDSFEQLQKTTLPGCPASLSFYRARMSTDQKHSYTRAVSALEQMRQKPGIITSAGKNKPLSFLHV</sequence>
<name>A0A7K9HDT7_9PICI</name>
<dbReference type="PANTHER" id="PTHR47968">
    <property type="entry name" value="CENTROMERE PROTEIN E"/>
    <property type="match status" value="1"/>
</dbReference>
<evidence type="ECO:0000256" key="17">
    <source>
        <dbReference type="SAM" id="Coils"/>
    </source>
</evidence>
<dbReference type="EMBL" id="VWZO01004822">
    <property type="protein sequence ID" value="NXH12029.1"/>
    <property type="molecule type" value="Genomic_DNA"/>
</dbReference>
<evidence type="ECO:0000256" key="15">
    <source>
        <dbReference type="PROSITE-ProRule" id="PRU00283"/>
    </source>
</evidence>
<dbReference type="OrthoDB" id="3176171at2759"/>
<organism evidence="20 21">
    <name type="scientific">Bucco capensis</name>
    <name type="common">collared puffbird</name>
    <dbReference type="NCBI Taxonomy" id="135168"/>
    <lineage>
        <taxon>Eukaryota</taxon>
        <taxon>Metazoa</taxon>
        <taxon>Chordata</taxon>
        <taxon>Craniata</taxon>
        <taxon>Vertebrata</taxon>
        <taxon>Euteleostomi</taxon>
        <taxon>Archelosauria</taxon>
        <taxon>Archosauria</taxon>
        <taxon>Dinosauria</taxon>
        <taxon>Saurischia</taxon>
        <taxon>Theropoda</taxon>
        <taxon>Coelurosauria</taxon>
        <taxon>Aves</taxon>
        <taxon>Neognathae</taxon>
        <taxon>Neoaves</taxon>
        <taxon>Telluraves</taxon>
        <taxon>Coraciimorphae</taxon>
        <taxon>Piciformes</taxon>
        <taxon>Bucconidae</taxon>
        <taxon>Bucco</taxon>
    </lineage>
</organism>
<gene>
    <name evidence="20" type="primary">Kif9</name>
    <name evidence="20" type="ORF">BUCCAP_R09198</name>
</gene>
<keyword evidence="8 17" id="KW-0175">Coiled coil</keyword>
<dbReference type="InterPro" id="IPR036961">
    <property type="entry name" value="Kinesin_motor_dom_sf"/>
</dbReference>
<evidence type="ECO:0000259" key="19">
    <source>
        <dbReference type="PROSITE" id="PS50067"/>
    </source>
</evidence>
<evidence type="ECO:0000256" key="4">
    <source>
        <dbReference type="ARBA" id="ARBA00022701"/>
    </source>
</evidence>
<dbReference type="InterPro" id="IPR027417">
    <property type="entry name" value="P-loop_NTPase"/>
</dbReference>
<evidence type="ECO:0000256" key="1">
    <source>
        <dbReference type="ARBA" id="ARBA00004611"/>
    </source>
</evidence>
<proteinExistence type="inferred from homology"/>
<dbReference type="SMART" id="SM00129">
    <property type="entry name" value="KISc"/>
    <property type="match status" value="1"/>
</dbReference>
<keyword evidence="2" id="KW-0963">Cytoplasm</keyword>
<evidence type="ECO:0000256" key="16">
    <source>
        <dbReference type="RuleBase" id="RU000394"/>
    </source>
</evidence>
<comment type="subunit">
    <text evidence="14">Interacts with HYDIN.</text>
</comment>
<protein>
    <recommendedName>
        <fullName evidence="16">Kinesin-like protein</fullName>
    </recommendedName>
</protein>
<evidence type="ECO:0000256" key="2">
    <source>
        <dbReference type="ARBA" id="ARBA00022490"/>
    </source>
</evidence>
<keyword evidence="11" id="KW-0206">Cytoskeleton</keyword>
<evidence type="ECO:0000256" key="18">
    <source>
        <dbReference type="SAM" id="MobiDB-lite"/>
    </source>
</evidence>
<feature type="non-terminal residue" evidence="20">
    <location>
        <position position="802"/>
    </location>
</feature>
<dbReference type="PANTHER" id="PTHR47968:SF62">
    <property type="entry name" value="KINESIN FAMILY MEMBER 5A"/>
    <property type="match status" value="1"/>
</dbReference>
<dbReference type="GO" id="GO:0005874">
    <property type="term" value="C:microtubule"/>
    <property type="evidence" value="ECO:0007669"/>
    <property type="project" value="UniProtKB-KW"/>
</dbReference>
<dbReference type="Proteomes" id="UP000534107">
    <property type="component" value="Unassembled WGS sequence"/>
</dbReference>
<keyword evidence="12" id="KW-0966">Cell projection</keyword>
<evidence type="ECO:0000256" key="8">
    <source>
        <dbReference type="ARBA" id="ARBA00023054"/>
    </source>
</evidence>
<evidence type="ECO:0000256" key="10">
    <source>
        <dbReference type="ARBA" id="ARBA00023175"/>
    </source>
</evidence>
<feature type="non-terminal residue" evidence="20">
    <location>
        <position position="1"/>
    </location>
</feature>
<dbReference type="InterPro" id="IPR056524">
    <property type="entry name" value="KIF6/9_C"/>
</dbReference>
<dbReference type="PROSITE" id="PS50067">
    <property type="entry name" value="KINESIN_MOTOR_2"/>
    <property type="match status" value="1"/>
</dbReference>
<dbReference type="PROSITE" id="PS00411">
    <property type="entry name" value="KINESIN_MOTOR_1"/>
    <property type="match status" value="1"/>
</dbReference>
<comment type="function">
    <text evidence="13">Essential for normal male fertility and for progressive motility of spermatozoa.</text>
</comment>
<dbReference type="FunFam" id="3.40.850.10:FF:000040">
    <property type="entry name" value="Kinesin-like protein"/>
    <property type="match status" value="1"/>
</dbReference>
<feature type="coiled-coil region" evidence="17">
    <location>
        <begin position="612"/>
        <end position="677"/>
    </location>
</feature>
<dbReference type="GO" id="GO:0005524">
    <property type="term" value="F:ATP binding"/>
    <property type="evidence" value="ECO:0007669"/>
    <property type="project" value="UniProtKB-UniRule"/>
</dbReference>
<feature type="binding site" evidence="15">
    <location>
        <begin position="94"/>
        <end position="101"/>
    </location>
    <ligand>
        <name>ATP</name>
        <dbReference type="ChEBI" id="CHEBI:30616"/>
    </ligand>
</feature>
<dbReference type="PRINTS" id="PR00380">
    <property type="entry name" value="KINESINHEAVY"/>
</dbReference>
<keyword evidence="7" id="KW-0282">Flagellum</keyword>
<feature type="coiled-coil region" evidence="17">
    <location>
        <begin position="351"/>
        <end position="378"/>
    </location>
</feature>
<evidence type="ECO:0000256" key="14">
    <source>
        <dbReference type="ARBA" id="ARBA00063408"/>
    </source>
</evidence>
<evidence type="ECO:0000256" key="11">
    <source>
        <dbReference type="ARBA" id="ARBA00023212"/>
    </source>
</evidence>
<keyword evidence="21" id="KW-1185">Reference proteome</keyword>
<evidence type="ECO:0000256" key="3">
    <source>
        <dbReference type="ARBA" id="ARBA00022553"/>
    </source>
</evidence>
<comment type="similarity">
    <text evidence="15 16">Belongs to the TRAFAC class myosin-kinesin ATPase superfamily. Kinesin family.</text>
</comment>
<evidence type="ECO:0000313" key="20">
    <source>
        <dbReference type="EMBL" id="NXH12029.1"/>
    </source>
</evidence>
<evidence type="ECO:0000313" key="21">
    <source>
        <dbReference type="Proteomes" id="UP000534107"/>
    </source>
</evidence>
<dbReference type="InterPro" id="IPR019821">
    <property type="entry name" value="Kinesin_motor_CS"/>
</dbReference>
<dbReference type="AlphaFoldDB" id="A0A7K9HDT7"/>
<evidence type="ECO:0000256" key="13">
    <source>
        <dbReference type="ARBA" id="ARBA00059553"/>
    </source>
</evidence>
<evidence type="ECO:0000256" key="7">
    <source>
        <dbReference type="ARBA" id="ARBA00022846"/>
    </source>
</evidence>
<feature type="region of interest" description="Disordered" evidence="18">
    <location>
        <begin position="504"/>
        <end position="526"/>
    </location>
</feature>
<dbReference type="Gene3D" id="3.40.850.10">
    <property type="entry name" value="Kinesin motor domain"/>
    <property type="match status" value="1"/>
</dbReference>
<keyword evidence="10 15" id="KW-0505">Motor protein</keyword>
<keyword evidence="3" id="KW-0597">Phosphoprotein</keyword>
<evidence type="ECO:0000256" key="12">
    <source>
        <dbReference type="ARBA" id="ARBA00023273"/>
    </source>
</evidence>
<dbReference type="GO" id="GO:0008017">
    <property type="term" value="F:microtubule binding"/>
    <property type="evidence" value="ECO:0007669"/>
    <property type="project" value="InterPro"/>
</dbReference>
<dbReference type="Pfam" id="PF00225">
    <property type="entry name" value="Kinesin"/>
    <property type="match status" value="1"/>
</dbReference>
<dbReference type="Pfam" id="PF23735">
    <property type="entry name" value="KIF9"/>
    <property type="match status" value="1"/>
</dbReference>
<accession>A0A7K9HDT7</accession>
<evidence type="ECO:0000256" key="5">
    <source>
        <dbReference type="ARBA" id="ARBA00022741"/>
    </source>
</evidence>
<reference evidence="20 21" key="1">
    <citation type="submission" date="2019-09" db="EMBL/GenBank/DDBJ databases">
        <title>Bird 10,000 Genomes (B10K) Project - Family phase.</title>
        <authorList>
            <person name="Zhang G."/>
        </authorList>
    </citation>
    <scope>NUCLEOTIDE SEQUENCE [LARGE SCALE GENOMIC DNA]</scope>
    <source>
        <strain evidence="20">B10K-DU-001-16</strain>
        <tissue evidence="20">Muscle</tissue>
    </source>
</reference>